<evidence type="ECO:0000256" key="1">
    <source>
        <dbReference type="SAM" id="Phobius"/>
    </source>
</evidence>
<keyword evidence="1" id="KW-0472">Membrane</keyword>
<evidence type="ECO:0000313" key="3">
    <source>
        <dbReference type="Proteomes" id="UP000315369"/>
    </source>
</evidence>
<dbReference type="RefSeq" id="WP_141642745.1">
    <property type="nucleotide sequence ID" value="NZ_VIFM01000040.1"/>
</dbReference>
<keyword evidence="1" id="KW-1133">Transmembrane helix</keyword>
<sequence>MTSLASFYRDVPLTGIFLFGFCPSGFAVGYLILLTWLRDRKLRELRFAWGLVGLIILVNPWMQAAVLEPINSARVDALVERARQAALEGRTQAEVERVLGLPSSISVPSSGPTVTWEYEPLPFYLLGGRLQVFFNRDAHPRVVGWERDW</sequence>
<protein>
    <submittedName>
        <fullName evidence="2">Uncharacterized protein</fullName>
    </submittedName>
</protein>
<reference evidence="2 3" key="1">
    <citation type="submission" date="2019-06" db="EMBL/GenBank/DDBJ databases">
        <authorList>
            <person name="Livingstone P."/>
            <person name="Whitworth D."/>
        </authorList>
    </citation>
    <scope>NUCLEOTIDE SEQUENCE [LARGE SCALE GENOMIC DNA]</scope>
    <source>
        <strain evidence="2 3">AM401</strain>
    </source>
</reference>
<keyword evidence="1" id="KW-0812">Transmembrane</keyword>
<name>A0A540X2U7_9BACT</name>
<keyword evidence="3" id="KW-1185">Reference proteome</keyword>
<gene>
    <name evidence="2" type="ORF">FJV41_12825</name>
</gene>
<dbReference type="Proteomes" id="UP000315369">
    <property type="component" value="Unassembled WGS sequence"/>
</dbReference>
<accession>A0A540X2U7</accession>
<dbReference type="EMBL" id="VIFM01000040">
    <property type="protein sequence ID" value="TQF15591.1"/>
    <property type="molecule type" value="Genomic_DNA"/>
</dbReference>
<dbReference type="AlphaFoldDB" id="A0A540X2U7"/>
<proteinExistence type="predicted"/>
<comment type="caution">
    <text evidence="2">The sequence shown here is derived from an EMBL/GenBank/DDBJ whole genome shotgun (WGS) entry which is preliminary data.</text>
</comment>
<organism evidence="2 3">
    <name type="scientific">Myxococcus llanfairpwllgwyngyllgogerychwyrndrobwllllantysiliogogogochensis</name>
    <dbReference type="NCBI Taxonomy" id="2590453"/>
    <lineage>
        <taxon>Bacteria</taxon>
        <taxon>Pseudomonadati</taxon>
        <taxon>Myxococcota</taxon>
        <taxon>Myxococcia</taxon>
        <taxon>Myxococcales</taxon>
        <taxon>Cystobacterineae</taxon>
        <taxon>Myxococcaceae</taxon>
        <taxon>Myxococcus</taxon>
    </lineage>
</organism>
<feature type="transmembrane region" description="Helical" evidence="1">
    <location>
        <begin position="12"/>
        <end position="33"/>
    </location>
</feature>
<evidence type="ECO:0000313" key="2">
    <source>
        <dbReference type="EMBL" id="TQF15591.1"/>
    </source>
</evidence>